<dbReference type="PANTHER" id="PTHR43877:SF1">
    <property type="entry name" value="ACETYLTRANSFERASE"/>
    <property type="match status" value="1"/>
</dbReference>
<dbReference type="Gene3D" id="3.40.630.30">
    <property type="match status" value="1"/>
</dbReference>
<keyword evidence="2" id="KW-0012">Acyltransferase</keyword>
<proteinExistence type="predicted"/>
<keyword evidence="1" id="KW-0808">Transferase</keyword>
<dbReference type="InterPro" id="IPR000182">
    <property type="entry name" value="GNAT_dom"/>
</dbReference>
<evidence type="ECO:0000313" key="4">
    <source>
        <dbReference type="EMBL" id="NBR94316.1"/>
    </source>
</evidence>
<accession>A0A965LLK3</accession>
<dbReference type="CDD" id="cd04301">
    <property type="entry name" value="NAT_SF"/>
    <property type="match status" value="1"/>
</dbReference>
<dbReference type="PANTHER" id="PTHR43877">
    <property type="entry name" value="AMINOALKYLPHOSPHONATE N-ACETYLTRANSFERASE-RELATED-RELATED"/>
    <property type="match status" value="1"/>
</dbReference>
<dbReference type="AlphaFoldDB" id="A0A965LLK3"/>
<evidence type="ECO:0000259" key="3">
    <source>
        <dbReference type="PROSITE" id="PS51186"/>
    </source>
</evidence>
<comment type="caution">
    <text evidence="4">The sequence shown here is derived from an EMBL/GenBank/DDBJ whole genome shotgun (WGS) entry which is preliminary data.</text>
</comment>
<dbReference type="GO" id="GO:0016747">
    <property type="term" value="F:acyltransferase activity, transferring groups other than amino-acyl groups"/>
    <property type="evidence" value="ECO:0007669"/>
    <property type="project" value="InterPro"/>
</dbReference>
<dbReference type="EMBL" id="RFXN01000101">
    <property type="protein sequence ID" value="NBR94316.1"/>
    <property type="molecule type" value="Genomic_DNA"/>
</dbReference>
<reference evidence="4" key="1">
    <citation type="submission" date="2018-10" db="EMBL/GenBank/DDBJ databases">
        <title>Iterative Subtractive Binning of Freshwater Chronoseries Metagenomes Recovers Nearly Complete Genomes from over Four Hundred Novel Species.</title>
        <authorList>
            <person name="Rodriguez-R L.M."/>
            <person name="Tsementzi D."/>
            <person name="Luo C."/>
            <person name="Konstantinidis K.T."/>
        </authorList>
    </citation>
    <scope>NUCLEOTIDE SEQUENCE</scope>
    <source>
        <strain evidence="4">WB5_2A_028</strain>
    </source>
</reference>
<dbReference type="InterPro" id="IPR050832">
    <property type="entry name" value="Bact_Acetyltransf"/>
</dbReference>
<dbReference type="Proteomes" id="UP000740727">
    <property type="component" value="Unassembled WGS sequence"/>
</dbReference>
<organism evidence="4 5">
    <name type="scientific">Candidatus Fonsibacter lacus</name>
    <dbReference type="NCBI Taxonomy" id="2576439"/>
    <lineage>
        <taxon>Bacteria</taxon>
        <taxon>Pseudomonadati</taxon>
        <taxon>Pseudomonadota</taxon>
        <taxon>Alphaproteobacteria</taxon>
        <taxon>Candidatus Pelagibacterales</taxon>
        <taxon>Candidatus Pelagibacterales incertae sedis</taxon>
        <taxon>Candidatus Fonsibacter</taxon>
    </lineage>
</organism>
<evidence type="ECO:0000256" key="1">
    <source>
        <dbReference type="ARBA" id="ARBA00022679"/>
    </source>
</evidence>
<sequence>MIIRQFEAADLPKIHAFFDQMGEESTKFFNTNDVNRNFAIKFVTEKNKSIIRWLAEENELMIGYVFLWDIDTTLPWLGIAVHDGFKGQGIGKKLIEHANNWAESNGKGGIILITAKDNERGQKLYEGMGYQYYGVHPSGELLYIRRFISFEDPEVEGRLPVIPGF</sequence>
<gene>
    <name evidence="4" type="ORF">EBT44_05780</name>
</gene>
<feature type="domain" description="N-acetyltransferase" evidence="3">
    <location>
        <begin position="1"/>
        <end position="149"/>
    </location>
</feature>
<dbReference type="InterPro" id="IPR016181">
    <property type="entry name" value="Acyl_CoA_acyltransferase"/>
</dbReference>
<dbReference type="Pfam" id="PF13508">
    <property type="entry name" value="Acetyltransf_7"/>
    <property type="match status" value="1"/>
</dbReference>
<protein>
    <submittedName>
        <fullName evidence="4">N-acetyltransferase</fullName>
    </submittedName>
</protein>
<dbReference type="PROSITE" id="PS51186">
    <property type="entry name" value="GNAT"/>
    <property type="match status" value="1"/>
</dbReference>
<name>A0A965LLK3_9PROT</name>
<evidence type="ECO:0000313" key="5">
    <source>
        <dbReference type="Proteomes" id="UP000740727"/>
    </source>
</evidence>
<dbReference type="SUPFAM" id="SSF55729">
    <property type="entry name" value="Acyl-CoA N-acyltransferases (Nat)"/>
    <property type="match status" value="1"/>
</dbReference>
<evidence type="ECO:0000256" key="2">
    <source>
        <dbReference type="ARBA" id="ARBA00023315"/>
    </source>
</evidence>